<keyword evidence="3" id="KW-1185">Reference proteome</keyword>
<feature type="signal peptide" evidence="1">
    <location>
        <begin position="1"/>
        <end position="32"/>
    </location>
</feature>
<evidence type="ECO:0000256" key="1">
    <source>
        <dbReference type="SAM" id="SignalP"/>
    </source>
</evidence>
<comment type="caution">
    <text evidence="2">The sequence shown here is derived from an EMBL/GenBank/DDBJ whole genome shotgun (WGS) entry which is preliminary data.</text>
</comment>
<dbReference type="PANTHER" id="PTHR35279">
    <property type="match status" value="1"/>
</dbReference>
<protein>
    <submittedName>
        <fullName evidence="2">Glycosyl hydrolases family 43</fullName>
    </submittedName>
</protein>
<dbReference type="EMBL" id="SJPQ01000001">
    <property type="protein sequence ID" value="TWT91028.1"/>
    <property type="molecule type" value="Genomic_DNA"/>
</dbReference>
<reference evidence="2 3" key="1">
    <citation type="submission" date="2019-02" db="EMBL/GenBank/DDBJ databases">
        <title>Deep-cultivation of Planctomycetes and their phenomic and genomic characterization uncovers novel biology.</title>
        <authorList>
            <person name="Wiegand S."/>
            <person name="Jogler M."/>
            <person name="Boedeker C."/>
            <person name="Pinto D."/>
            <person name="Vollmers J."/>
            <person name="Rivas-Marin E."/>
            <person name="Kohn T."/>
            <person name="Peeters S.H."/>
            <person name="Heuer A."/>
            <person name="Rast P."/>
            <person name="Oberbeckmann S."/>
            <person name="Bunk B."/>
            <person name="Jeske O."/>
            <person name="Meyerdierks A."/>
            <person name="Storesund J.E."/>
            <person name="Kallscheuer N."/>
            <person name="Luecker S."/>
            <person name="Lage O.M."/>
            <person name="Pohl T."/>
            <person name="Merkel B.J."/>
            <person name="Hornburger P."/>
            <person name="Mueller R.-W."/>
            <person name="Bruemmer F."/>
            <person name="Labrenz M."/>
            <person name="Spormann A.M."/>
            <person name="Op Den Camp H."/>
            <person name="Overmann J."/>
            <person name="Amann R."/>
            <person name="Jetten M.S.M."/>
            <person name="Mascher T."/>
            <person name="Medema M.H."/>
            <person name="Devos D.P."/>
            <person name="Kaster A.-K."/>
            <person name="Ovreas L."/>
            <person name="Rohde M."/>
            <person name="Galperin M.Y."/>
            <person name="Jogler C."/>
        </authorList>
    </citation>
    <scope>NUCLEOTIDE SEQUENCE [LARGE SCALE GENOMIC DNA]</scope>
    <source>
        <strain evidence="2 3">Mal64</strain>
    </source>
</reference>
<dbReference type="SUPFAM" id="SSF75005">
    <property type="entry name" value="Arabinanase/levansucrase/invertase"/>
    <property type="match status" value="2"/>
</dbReference>
<gene>
    <name evidence="2" type="ORF">Mal64_14270</name>
</gene>
<organism evidence="2 3">
    <name type="scientific">Pseudobythopirellula maris</name>
    <dbReference type="NCBI Taxonomy" id="2527991"/>
    <lineage>
        <taxon>Bacteria</taxon>
        <taxon>Pseudomonadati</taxon>
        <taxon>Planctomycetota</taxon>
        <taxon>Planctomycetia</taxon>
        <taxon>Pirellulales</taxon>
        <taxon>Lacipirellulaceae</taxon>
        <taxon>Pseudobythopirellula</taxon>
    </lineage>
</organism>
<dbReference type="PANTHER" id="PTHR35279:SF1">
    <property type="entry name" value="ARABINANASE_LEVANSUCRASE_INVERTASE"/>
    <property type="match status" value="1"/>
</dbReference>
<dbReference type="AlphaFoldDB" id="A0A5C5ZVF3"/>
<evidence type="ECO:0000313" key="3">
    <source>
        <dbReference type="Proteomes" id="UP000315440"/>
    </source>
</evidence>
<sequence length="376" mass="42382" precursor="true">MQIGFIKSVINPMRICSTCAVVLLLLSPLARGEAPVDTPIKAPKPSVAPEAMQRVFEELSTPHKHGVLLTPGEGEYYDCPNVFRHNGRWWMLFVSTKDHKGYETELAVSDDLLHWEKLGKVLSFREQGWDRWQADGSIALYDTEWGGSASIGTHDGKYWMSYFGGDKPGYETDPLSIGMAWTDDPTEAEEWTRYEENPVLAPTDPEARPFERATLYKSHIIRDETESLGAPLVMFYNGKQEGKWIERIGVAVSDDMKSWRRYGDAPVIDNLKGISGDPQIIRMGDLWVMVYFGAGWKPGIGAFDTFACSHDLVDWTRWDGPNLIEPSEPWDKTFAHKPWMLKYDGVVYHFYCGVGEAGRTIALATSKDLSEEGEGN</sequence>
<feature type="chain" id="PRO_5022891075" evidence="1">
    <location>
        <begin position="33"/>
        <end position="376"/>
    </location>
</feature>
<evidence type="ECO:0000313" key="2">
    <source>
        <dbReference type="EMBL" id="TWT91028.1"/>
    </source>
</evidence>
<dbReference type="Proteomes" id="UP000315440">
    <property type="component" value="Unassembled WGS sequence"/>
</dbReference>
<keyword evidence="2" id="KW-0378">Hydrolase</keyword>
<accession>A0A5C5ZVF3</accession>
<dbReference type="GO" id="GO:0016787">
    <property type="term" value="F:hydrolase activity"/>
    <property type="evidence" value="ECO:0007669"/>
    <property type="project" value="UniProtKB-KW"/>
</dbReference>
<proteinExistence type="predicted"/>
<name>A0A5C5ZVF3_9BACT</name>
<keyword evidence="1" id="KW-0732">Signal</keyword>
<dbReference type="Gene3D" id="2.115.10.20">
    <property type="entry name" value="Glycosyl hydrolase domain, family 43"/>
    <property type="match status" value="2"/>
</dbReference>
<dbReference type="InterPro" id="IPR023296">
    <property type="entry name" value="Glyco_hydro_beta-prop_sf"/>
</dbReference>